<dbReference type="AlphaFoldDB" id="W6TF63"/>
<keyword evidence="2" id="KW-1185">Reference proteome</keyword>
<proteinExistence type="predicted"/>
<evidence type="ECO:0000313" key="1">
    <source>
        <dbReference type="EMBL" id="ETZ07611.1"/>
    </source>
</evidence>
<dbReference type="STRING" id="1399147.P618_200194"/>
<organism evidence="1 2">
    <name type="scientific">Holospora obtusa F1</name>
    <dbReference type="NCBI Taxonomy" id="1399147"/>
    <lineage>
        <taxon>Bacteria</taxon>
        <taxon>Pseudomonadati</taxon>
        <taxon>Pseudomonadota</taxon>
        <taxon>Alphaproteobacteria</taxon>
        <taxon>Holosporales</taxon>
        <taxon>Holosporaceae</taxon>
        <taxon>Holospora</taxon>
    </lineage>
</organism>
<dbReference type="EMBL" id="AWTR02000024">
    <property type="protein sequence ID" value="ETZ07611.1"/>
    <property type="molecule type" value="Genomic_DNA"/>
</dbReference>
<gene>
    <name evidence="1" type="ORF">P618_200194</name>
</gene>
<protein>
    <submittedName>
        <fullName evidence="1">Uncharacterized protein</fullName>
    </submittedName>
</protein>
<sequence length="268" mass="31841">MEKLFDQFNFWLGNTKKRSQKIRKVLVTLSLLVLTPQINAMLNKELEKVSAKVTHKEKFGISFKEKNELIDEVYSCFGKLLKQSIKELKRRTKEEKSLSAKFMIENFFLHLGCVHLDQLNNIIKVLHTLGEKKEIVQYVEGYKDQLASSLLIKSGFIGEGRKKIRENYELSIFFRDSIQRIEEYCSIMEVIIKAQEIPEHEKDFYGFQKERFSLIENPVYFEQEQKILQIKKYVESIEETRKKLLDYVDKKIEKSGVFKSFLEIFQRE</sequence>
<evidence type="ECO:0000313" key="2">
    <source>
        <dbReference type="Proteomes" id="UP000019112"/>
    </source>
</evidence>
<dbReference type="Proteomes" id="UP000019112">
    <property type="component" value="Unassembled WGS sequence"/>
</dbReference>
<reference evidence="1 2" key="1">
    <citation type="journal article" date="2014" name="FEMS Microbiol. Lett.">
        <title>Draft genome sequences of three Holospora species (Holospora obtusa, Holospora undulata, and Holospora elegans), endonuclear symbiotic bacteria of the ciliate Paramecium caudatum.</title>
        <authorList>
            <person name="Dohra H."/>
            <person name="Tanaka K."/>
            <person name="Suzuki T."/>
            <person name="Fujishima M."/>
            <person name="Suzuki H."/>
        </authorList>
    </citation>
    <scope>NUCLEOTIDE SEQUENCE [LARGE SCALE GENOMIC DNA]</scope>
    <source>
        <strain evidence="1 2">F1</strain>
    </source>
</reference>
<comment type="caution">
    <text evidence="1">The sequence shown here is derived from an EMBL/GenBank/DDBJ whole genome shotgun (WGS) entry which is preliminary data.</text>
</comment>
<accession>W6TF63</accession>
<name>W6TF63_HOLOB</name>